<dbReference type="GO" id="GO:0005737">
    <property type="term" value="C:cytoplasm"/>
    <property type="evidence" value="ECO:0007669"/>
    <property type="project" value="TreeGrafter"/>
</dbReference>
<proteinExistence type="predicted"/>
<gene>
    <name evidence="1" type="ORF">DYB32_006978</name>
</gene>
<dbReference type="InterPro" id="IPR013083">
    <property type="entry name" value="Znf_RING/FYVE/PHD"/>
</dbReference>
<reference evidence="1 2" key="1">
    <citation type="submission" date="2018-08" db="EMBL/GenBank/DDBJ databases">
        <title>Aphanomyces genome sequencing and annotation.</title>
        <authorList>
            <person name="Minardi D."/>
            <person name="Oidtmann B."/>
            <person name="Van Der Giezen M."/>
            <person name="Studholme D.J."/>
        </authorList>
    </citation>
    <scope>NUCLEOTIDE SEQUENCE [LARGE SCALE GENOMIC DNA]</scope>
    <source>
        <strain evidence="1 2">NJM0002</strain>
    </source>
</reference>
<dbReference type="Proteomes" id="UP000285060">
    <property type="component" value="Unassembled WGS sequence"/>
</dbReference>
<comment type="caution">
    <text evidence="1">The sequence shown here is derived from an EMBL/GenBank/DDBJ whole genome shotgun (WGS) entry which is preliminary data.</text>
</comment>
<organism evidence="1 2">
    <name type="scientific">Aphanomyces invadans</name>
    <dbReference type="NCBI Taxonomy" id="157072"/>
    <lineage>
        <taxon>Eukaryota</taxon>
        <taxon>Sar</taxon>
        <taxon>Stramenopiles</taxon>
        <taxon>Oomycota</taxon>
        <taxon>Saprolegniomycetes</taxon>
        <taxon>Saprolegniales</taxon>
        <taxon>Verrucalvaceae</taxon>
        <taxon>Aphanomyces</taxon>
    </lineage>
</organism>
<dbReference type="PANTHER" id="PTHR22996">
    <property type="entry name" value="MAHOGUNIN"/>
    <property type="match status" value="1"/>
</dbReference>
<dbReference type="Pfam" id="PF13920">
    <property type="entry name" value="zf-C3HC4_3"/>
    <property type="match status" value="1"/>
</dbReference>
<dbReference type="GO" id="GO:0061630">
    <property type="term" value="F:ubiquitin protein ligase activity"/>
    <property type="evidence" value="ECO:0007669"/>
    <property type="project" value="UniProtKB-EC"/>
</dbReference>
<dbReference type="EMBL" id="QUSY01000298">
    <property type="protein sequence ID" value="RHY30579.1"/>
    <property type="molecule type" value="Genomic_DNA"/>
</dbReference>
<dbReference type="PANTHER" id="PTHR22996:SF0">
    <property type="entry name" value="RE60872P-RELATED"/>
    <property type="match status" value="1"/>
</dbReference>
<evidence type="ECO:0008006" key="3">
    <source>
        <dbReference type="Google" id="ProtNLM"/>
    </source>
</evidence>
<dbReference type="AlphaFoldDB" id="A0A418AY66"/>
<dbReference type="VEuPathDB" id="FungiDB:H310_09442"/>
<dbReference type="InterPro" id="IPR045194">
    <property type="entry name" value="MGRN1/RNF157-like"/>
</dbReference>
<keyword evidence="2" id="KW-1185">Reference proteome</keyword>
<evidence type="ECO:0000313" key="1">
    <source>
        <dbReference type="EMBL" id="RHY30579.1"/>
    </source>
</evidence>
<evidence type="ECO:0000313" key="2">
    <source>
        <dbReference type="Proteomes" id="UP000285060"/>
    </source>
</evidence>
<sequence>MQALYMNRGRADMGFIQDHINSVLQAAPEMQETTTVRNEVNLKKQSLKLVALDSATARLEFVFDAGKPCTVTLFLDAIETIDDEGNSTFTSQKPANGSMKDWGGQVFPAGLGQSFASVPLSLADWTPSQLIYDGKSSTFPLVVEITVVADASVASRTQKQATFIMFPPATGSSPPLRKVQVIKQKVEVLGQTYELQEIYGMEGAACCTTTTNDTMGNATAPALSTSAVETDVIDGAECIICMCEPRNTTILPCRYTFSIAFTISHPLMARHMCICLECSEALKRPGSTCPICRGKVESMLQIRVNNSGPAAVAVK</sequence>
<name>A0A418AY66_9STRA</name>
<dbReference type="Gene3D" id="3.30.40.10">
    <property type="entry name" value="Zinc/RING finger domain, C3HC4 (zinc finger)"/>
    <property type="match status" value="1"/>
</dbReference>
<protein>
    <recommendedName>
        <fullName evidence="3">RING-type domain-containing protein</fullName>
    </recommendedName>
</protein>
<dbReference type="GO" id="GO:0016567">
    <property type="term" value="P:protein ubiquitination"/>
    <property type="evidence" value="ECO:0007669"/>
    <property type="project" value="TreeGrafter"/>
</dbReference>
<dbReference type="GO" id="GO:0008270">
    <property type="term" value="F:zinc ion binding"/>
    <property type="evidence" value="ECO:0007669"/>
    <property type="project" value="UniProtKB-KW"/>
</dbReference>
<accession>A0A418AY66</accession>